<keyword evidence="2" id="KW-0472">Membrane</keyword>
<organism evidence="3 4">
    <name type="scientific">Panagrolaimus davidi</name>
    <dbReference type="NCBI Taxonomy" id="227884"/>
    <lineage>
        <taxon>Eukaryota</taxon>
        <taxon>Metazoa</taxon>
        <taxon>Ecdysozoa</taxon>
        <taxon>Nematoda</taxon>
        <taxon>Chromadorea</taxon>
        <taxon>Rhabditida</taxon>
        <taxon>Tylenchina</taxon>
        <taxon>Panagrolaimomorpha</taxon>
        <taxon>Panagrolaimoidea</taxon>
        <taxon>Panagrolaimidae</taxon>
        <taxon>Panagrolaimus</taxon>
    </lineage>
</organism>
<evidence type="ECO:0000256" key="1">
    <source>
        <dbReference type="SAM" id="MobiDB-lite"/>
    </source>
</evidence>
<evidence type="ECO:0000256" key="2">
    <source>
        <dbReference type="SAM" id="Phobius"/>
    </source>
</evidence>
<dbReference type="Proteomes" id="UP000887578">
    <property type="component" value="Unplaced"/>
</dbReference>
<feature type="transmembrane region" description="Helical" evidence="2">
    <location>
        <begin position="51"/>
        <end position="71"/>
    </location>
</feature>
<accession>A0A914QL80</accession>
<keyword evidence="2" id="KW-1133">Transmembrane helix</keyword>
<evidence type="ECO:0000313" key="4">
    <source>
        <dbReference type="WBParaSite" id="PDA_v2.g4309.t1"/>
    </source>
</evidence>
<feature type="transmembrane region" description="Helical" evidence="2">
    <location>
        <begin position="77"/>
        <end position="94"/>
    </location>
</feature>
<feature type="region of interest" description="Disordered" evidence="1">
    <location>
        <begin position="150"/>
        <end position="220"/>
    </location>
</feature>
<keyword evidence="3" id="KW-1185">Reference proteome</keyword>
<evidence type="ECO:0000313" key="3">
    <source>
        <dbReference type="Proteomes" id="UP000887578"/>
    </source>
</evidence>
<protein>
    <submittedName>
        <fullName evidence="4">Uncharacterized protein</fullName>
    </submittedName>
</protein>
<feature type="compositionally biased region" description="Basic and acidic residues" evidence="1">
    <location>
        <begin position="171"/>
        <end position="206"/>
    </location>
</feature>
<name>A0A914QL80_9BILA</name>
<keyword evidence="2" id="KW-0812">Transmembrane</keyword>
<sequence>MNIKNNRKTVKLNLSPSELEFLEDDDKSQLTQSSASSLTITEKPDRNGNRFIASVSILISLGLLGIGLNALYSKTNFFLSLMVIFFSLLIYEWNRIHGLTLSRKLRPVFNMSSVFATYKHLDPDMACLYAADKDKYYKWACCNVPELNSDLPRTSDEKSPPNSPPKAEAASTDKSKTTTEKAQKSSRDSDQQHSEPLEAMKPKNGVEVKLSLPPETFKEL</sequence>
<dbReference type="WBParaSite" id="PDA_v2.g4309.t1">
    <property type="protein sequence ID" value="PDA_v2.g4309.t1"/>
    <property type="gene ID" value="PDA_v2.g4309"/>
</dbReference>
<proteinExistence type="predicted"/>
<reference evidence="4" key="1">
    <citation type="submission" date="2022-11" db="UniProtKB">
        <authorList>
            <consortium name="WormBaseParasite"/>
        </authorList>
    </citation>
    <scope>IDENTIFICATION</scope>
</reference>
<dbReference type="AlphaFoldDB" id="A0A914QL80"/>